<dbReference type="AlphaFoldDB" id="A0AAF1BKQ9"/>
<evidence type="ECO:0000313" key="4">
    <source>
        <dbReference type="Proteomes" id="UP000827549"/>
    </source>
</evidence>
<dbReference type="SUPFAM" id="SSF54236">
    <property type="entry name" value="Ubiquitin-like"/>
    <property type="match status" value="1"/>
</dbReference>
<feature type="region of interest" description="Disordered" evidence="1">
    <location>
        <begin position="443"/>
        <end position="462"/>
    </location>
</feature>
<protein>
    <recommendedName>
        <fullName evidence="5">Ubiquitin-like domain-containing protein</fullName>
    </recommendedName>
</protein>
<keyword evidence="4" id="KW-1185">Reference proteome</keyword>
<dbReference type="Gene3D" id="3.10.20.90">
    <property type="entry name" value="Phosphatidylinositol 3-kinase Catalytic Subunit, Chain A, domain 1"/>
    <property type="match status" value="1"/>
</dbReference>
<evidence type="ECO:0000256" key="1">
    <source>
        <dbReference type="SAM" id="MobiDB-lite"/>
    </source>
</evidence>
<feature type="transmembrane region" description="Helical" evidence="2">
    <location>
        <begin position="545"/>
        <end position="566"/>
    </location>
</feature>
<accession>A0AAF1BKQ9</accession>
<evidence type="ECO:0000256" key="2">
    <source>
        <dbReference type="SAM" id="Phobius"/>
    </source>
</evidence>
<dbReference type="GeneID" id="87808092"/>
<keyword evidence="2" id="KW-1133">Transmembrane helix</keyword>
<dbReference type="InterPro" id="IPR029071">
    <property type="entry name" value="Ubiquitin-like_domsf"/>
</dbReference>
<keyword evidence="2" id="KW-0812">Transmembrane</keyword>
<reference evidence="3" key="1">
    <citation type="submission" date="2023-10" db="EMBL/GenBank/DDBJ databases">
        <authorList>
            <person name="Noh H."/>
        </authorList>
    </citation>
    <scope>NUCLEOTIDE SEQUENCE</scope>
    <source>
        <strain evidence="3">DUCC4014</strain>
    </source>
</reference>
<name>A0AAF1BKQ9_9TREE</name>
<proteinExistence type="predicted"/>
<keyword evidence="2" id="KW-0472">Membrane</keyword>
<dbReference type="RefSeq" id="XP_062627362.1">
    <property type="nucleotide sequence ID" value="XM_062771378.1"/>
</dbReference>
<organism evidence="3 4">
    <name type="scientific">Vanrija pseudolonga</name>
    <dbReference type="NCBI Taxonomy" id="143232"/>
    <lineage>
        <taxon>Eukaryota</taxon>
        <taxon>Fungi</taxon>
        <taxon>Dikarya</taxon>
        <taxon>Basidiomycota</taxon>
        <taxon>Agaricomycotina</taxon>
        <taxon>Tremellomycetes</taxon>
        <taxon>Trichosporonales</taxon>
        <taxon>Trichosporonaceae</taxon>
        <taxon>Vanrija</taxon>
    </lineage>
</organism>
<feature type="region of interest" description="Disordered" evidence="1">
    <location>
        <begin position="40"/>
        <end position="59"/>
    </location>
</feature>
<dbReference type="Proteomes" id="UP000827549">
    <property type="component" value="Chromosome 3"/>
</dbReference>
<evidence type="ECO:0000313" key="3">
    <source>
        <dbReference type="EMBL" id="WOO81330.1"/>
    </source>
</evidence>
<dbReference type="EMBL" id="CP086716">
    <property type="protein sequence ID" value="WOO81330.1"/>
    <property type="molecule type" value="Genomic_DNA"/>
</dbReference>
<gene>
    <name evidence="3" type="ORF">LOC62_03G004860</name>
</gene>
<evidence type="ECO:0008006" key="5">
    <source>
        <dbReference type="Google" id="ProtNLM"/>
    </source>
</evidence>
<sequence>MQGEPPGPVPASPPPLTAFQAQPAATLDVDNSGLRHRHSPLRKRIHVQTPTAEHGGGNTPTGAAAGGWNVPLAFTVSEVKDAIANGSAGYGLWERAGLRLVYHGRILDDADVLGKVLNVNADRPTLHLVARPIASHRAGLNLMALAASAAPPAVALGSPPPRHAPSASPAAAALADCAHYLLFSAREHLCALLGTPALHWEQMVPPPSVSRLVARGAVSSVIQAYSRQLGEGSYVVLETESADVRRALWERDGEAGVVRQIHAVWGGHTGRGYSPSGEVLAVELDHITYNLNLPALVDMTPSQLTHLLAYLRITLLVPRVLDVARQSEHALPGSTPPTPTRTTTVAPTPAPAVPAARVVQQGSVRLRVPRFSFALVQHFAWSALRLGAFVWMLTRHMAWEDKRLWGLVACATGWLLVDAYNRYIMEDREERIRQQRQLRRAAGAGGVDGADLGEGAPGGGAGRDMDDPIEVAAAARAAGVRPRNPAQQARTEEWNEYTALYHLDVDSRQLRLPSSAIGAPRTVAGPPGTIAPGPMLRRAPLTRPGWWTTRLFLPIYLWFVTLVPVLEARRGRAIRRRERVMRQIVHQLTPLPSAEGTENGGELATSHVDTATQPVVGEPVFPDDISPAARRYYARVALSSESIDWDEEREAQRAMGVADED</sequence>